<dbReference type="RefSeq" id="WP_096994806.1">
    <property type="nucleotide sequence ID" value="NZ_JBHSII010000001.1"/>
</dbReference>
<dbReference type="Gene3D" id="3.40.50.300">
    <property type="entry name" value="P-loop containing nucleotide triphosphate hydrolases"/>
    <property type="match status" value="1"/>
</dbReference>
<dbReference type="EMBL" id="OANU01000073">
    <property type="protein sequence ID" value="SNX49811.1"/>
    <property type="molecule type" value="Genomic_DNA"/>
</dbReference>
<evidence type="ECO:0000313" key="4">
    <source>
        <dbReference type="Proteomes" id="UP000219336"/>
    </source>
</evidence>
<dbReference type="PANTHER" id="PTHR35894">
    <property type="entry name" value="GENERAL SECRETION PATHWAY PROTEIN A-RELATED"/>
    <property type="match status" value="1"/>
</dbReference>
<dbReference type="InterPro" id="IPR052026">
    <property type="entry name" value="ExeA_AAA_ATPase_DNA-bind"/>
</dbReference>
<organism evidence="3 4">
    <name type="scientific">Vibrio thalassae</name>
    <dbReference type="NCBI Taxonomy" id="1243014"/>
    <lineage>
        <taxon>Bacteria</taxon>
        <taxon>Pseudomonadati</taxon>
        <taxon>Pseudomonadota</taxon>
        <taxon>Gammaproteobacteria</taxon>
        <taxon>Vibrionales</taxon>
        <taxon>Vibrionaceae</taxon>
        <taxon>Vibrio</taxon>
    </lineage>
</organism>
<dbReference type="Pfam" id="PF05036">
    <property type="entry name" value="SPOR"/>
    <property type="match status" value="1"/>
</dbReference>
<feature type="region of interest" description="Disordered" evidence="1">
    <location>
        <begin position="281"/>
        <end position="315"/>
    </location>
</feature>
<dbReference type="InterPro" id="IPR007730">
    <property type="entry name" value="SPOR-like_dom"/>
</dbReference>
<dbReference type="Proteomes" id="UP000219336">
    <property type="component" value="Unassembled WGS sequence"/>
</dbReference>
<reference evidence="4" key="1">
    <citation type="submission" date="2016-06" db="EMBL/GenBank/DDBJ databases">
        <authorList>
            <person name="Rodrigo-Torres L."/>
            <person name="Arahal R.D."/>
            <person name="Lucena T."/>
        </authorList>
    </citation>
    <scope>NUCLEOTIDE SEQUENCE [LARGE SCALE GENOMIC DNA]</scope>
    <source>
        <strain evidence="4">CECT8203</strain>
    </source>
</reference>
<evidence type="ECO:0000256" key="1">
    <source>
        <dbReference type="SAM" id="MobiDB-lite"/>
    </source>
</evidence>
<accession>A0A240EMT4</accession>
<dbReference type="InterPro" id="IPR036680">
    <property type="entry name" value="SPOR-like_sf"/>
</dbReference>
<name>A0A240EMT4_9VIBR</name>
<evidence type="ECO:0000313" key="3">
    <source>
        <dbReference type="EMBL" id="SNX49811.1"/>
    </source>
</evidence>
<gene>
    <name evidence="3" type="ORF">VTH8203_03459</name>
</gene>
<dbReference type="InterPro" id="IPR049945">
    <property type="entry name" value="AAA_22"/>
</dbReference>
<sequence>MSLSYELRVLELDSQTQLLERVQLLTQFASSFVVIKGDAGAGKTWLAHRYLEAWAHGKNQSLITCFANQDDEVNRSNILRQLFPHSMYSATDSLHESVERILDGEASNIVIVVDDAQHISQALLAELWLLYTASLHVTKQNISIVLFSASDSLSSRLSRLSHGFDNKPVELDIDALTDVEAERFFDTMVLRYIDESVEKRVKSAFTNITPLPGEILALGEQKMEKKVIIRSLVGSPAKIAATVAVIVLLLFLGYSWLLKSPATPPTEPSEVPIEQTVIPTLDGPTDAATEEQAKGANKEMPSQLEPTDDTASLPPAVTSETASVGVAESGERVVITSDVVDALLDDNTEVAVTNAAEIQNVVTPKVDVVDNVQKPQTPITFSFAREELNALPVNHYTLQIAAMTELKDVQLFLNQHTFDKPVRIYPTLRGDEKWYIVTYDVYLSIQTARDAAEALPEDIQSLGPWPKSLSQVQREITRWKE</sequence>
<dbReference type="InterPro" id="IPR027417">
    <property type="entry name" value="P-loop_NTPase"/>
</dbReference>
<dbReference type="PANTHER" id="PTHR35894:SF7">
    <property type="entry name" value="GENERAL SECRETION PATHWAY PROTEIN A-RELATED"/>
    <property type="match status" value="1"/>
</dbReference>
<protein>
    <recommendedName>
        <fullName evidence="2">SPOR domain-containing protein</fullName>
    </recommendedName>
</protein>
<dbReference type="PROSITE" id="PS51724">
    <property type="entry name" value="SPOR"/>
    <property type="match status" value="1"/>
</dbReference>
<dbReference type="GO" id="GO:0042834">
    <property type="term" value="F:peptidoglycan binding"/>
    <property type="evidence" value="ECO:0007669"/>
    <property type="project" value="InterPro"/>
</dbReference>
<dbReference type="GO" id="GO:0016887">
    <property type="term" value="F:ATP hydrolysis activity"/>
    <property type="evidence" value="ECO:0007669"/>
    <property type="project" value="InterPro"/>
</dbReference>
<proteinExistence type="predicted"/>
<keyword evidence="4" id="KW-1185">Reference proteome</keyword>
<feature type="domain" description="SPOR" evidence="2">
    <location>
        <begin position="390"/>
        <end position="468"/>
    </location>
</feature>
<dbReference type="AlphaFoldDB" id="A0A240EMT4"/>
<dbReference type="Pfam" id="PF13401">
    <property type="entry name" value="AAA_22"/>
    <property type="match status" value="1"/>
</dbReference>
<evidence type="ECO:0000259" key="2">
    <source>
        <dbReference type="PROSITE" id="PS51724"/>
    </source>
</evidence>
<dbReference type="OrthoDB" id="6189127at2"/>
<dbReference type="SUPFAM" id="SSF52540">
    <property type="entry name" value="P-loop containing nucleoside triphosphate hydrolases"/>
    <property type="match status" value="1"/>
</dbReference>
<dbReference type="Gene3D" id="3.30.70.1070">
    <property type="entry name" value="Sporulation related repeat"/>
    <property type="match status" value="1"/>
</dbReference>